<dbReference type="EMBL" id="JAPYYP010000028">
    <property type="protein sequence ID" value="MDA5110258.1"/>
    <property type="molecule type" value="Genomic_DNA"/>
</dbReference>
<evidence type="ECO:0000313" key="2">
    <source>
        <dbReference type="Proteomes" id="UP001151071"/>
    </source>
</evidence>
<dbReference type="AlphaFoldDB" id="A0A9X3TUW2"/>
<accession>A0A9X3TUW2</accession>
<evidence type="ECO:0008006" key="3">
    <source>
        <dbReference type="Google" id="ProtNLM"/>
    </source>
</evidence>
<protein>
    <recommendedName>
        <fullName evidence="3">Lipoprotein</fullName>
    </recommendedName>
</protein>
<reference evidence="1" key="1">
    <citation type="submission" date="2022-12" db="EMBL/GenBank/DDBJ databases">
        <title>Draft genome sequence of the thermophilic strain Brevibacillus thermoruber HT42, isolated from Los Humeros, Puebla, Mexico, with biotechnological potential.</title>
        <authorList>
            <person name="Lara Sanchez J."/>
            <person name="Solis Palacios R."/>
            <person name="Bustos Baena A.S."/>
            <person name="Ruz Baez A.E."/>
            <person name="Espinosa Luna G."/>
            <person name="Oliart Ros R.M."/>
        </authorList>
    </citation>
    <scope>NUCLEOTIDE SEQUENCE</scope>
    <source>
        <strain evidence="1">HT42</strain>
    </source>
</reference>
<dbReference type="Proteomes" id="UP001151071">
    <property type="component" value="Unassembled WGS sequence"/>
</dbReference>
<organism evidence="1 2">
    <name type="scientific">Brevibacillus thermoruber</name>
    <dbReference type="NCBI Taxonomy" id="33942"/>
    <lineage>
        <taxon>Bacteria</taxon>
        <taxon>Bacillati</taxon>
        <taxon>Bacillota</taxon>
        <taxon>Bacilli</taxon>
        <taxon>Bacillales</taxon>
        <taxon>Paenibacillaceae</taxon>
        <taxon>Brevibacillus</taxon>
    </lineage>
</organism>
<evidence type="ECO:0000313" key="1">
    <source>
        <dbReference type="EMBL" id="MDA5110258.1"/>
    </source>
</evidence>
<sequence>MYKFFYAVIILALLIGCSKVEPILTEKDIQGITYSYSEHVFINAMFITYVISTLSEDAHKPTSVESLRMYIEGFERANKRRDIYKSVEKIVYNSLSNKYNDQIVKEIDEAYKKLNVISNYLSEYMMKNNTYSSEFMKNITNLRENIKNLLPKIYPQNDNKDITLYNLIAHPEDVVEEYSKEQIEQFLTTLNSSMDHLLNIQEKYKTEKK</sequence>
<name>A0A9X3TUW2_9BACL</name>
<dbReference type="PROSITE" id="PS51257">
    <property type="entry name" value="PROKAR_LIPOPROTEIN"/>
    <property type="match status" value="1"/>
</dbReference>
<dbReference type="RefSeq" id="WP_271140670.1">
    <property type="nucleotide sequence ID" value="NZ_JAPYYP010000028.1"/>
</dbReference>
<keyword evidence="2" id="KW-1185">Reference proteome</keyword>
<comment type="caution">
    <text evidence="1">The sequence shown here is derived from an EMBL/GenBank/DDBJ whole genome shotgun (WGS) entry which is preliminary data.</text>
</comment>
<gene>
    <name evidence="1" type="ORF">O3V59_17970</name>
</gene>
<proteinExistence type="predicted"/>